<dbReference type="GO" id="GO:0015562">
    <property type="term" value="F:efflux transmembrane transporter activity"/>
    <property type="evidence" value="ECO:0007669"/>
    <property type="project" value="InterPro"/>
</dbReference>
<name>A0A9E2KBG0_9FIRM</name>
<feature type="chain" id="PRO_5039556932" evidence="7">
    <location>
        <begin position="23"/>
        <end position="548"/>
    </location>
</feature>
<accession>A0A9E2KBG0</accession>
<dbReference type="AlphaFoldDB" id="A0A9E2KBG0"/>
<proteinExistence type="predicted"/>
<reference evidence="8" key="1">
    <citation type="journal article" date="2021" name="PeerJ">
        <title>Extensive microbial diversity within the chicken gut microbiome revealed by metagenomics and culture.</title>
        <authorList>
            <person name="Gilroy R."/>
            <person name="Ravi A."/>
            <person name="Getino M."/>
            <person name="Pursley I."/>
            <person name="Horton D.L."/>
            <person name="Alikhan N.F."/>
            <person name="Baker D."/>
            <person name="Gharbi K."/>
            <person name="Hall N."/>
            <person name="Watson M."/>
            <person name="Adriaenssens E.M."/>
            <person name="Foster-Nyarko E."/>
            <person name="Jarju S."/>
            <person name="Secka A."/>
            <person name="Antonio M."/>
            <person name="Oren A."/>
            <person name="Chaudhuri R.R."/>
            <person name="La Ragione R."/>
            <person name="Hildebrand F."/>
            <person name="Pallen M.J."/>
        </authorList>
    </citation>
    <scope>NUCLEOTIDE SEQUENCE</scope>
    <source>
        <strain evidence="8">B5-657</strain>
    </source>
</reference>
<keyword evidence="7" id="KW-0732">Signal</keyword>
<keyword evidence="3" id="KW-0812">Transmembrane</keyword>
<sequence length="548" mass="60506">MNKKMMASLLIASLTVSQTVYATTTKNSLNASSETSAENQIASEVEEVNAEEENLLTLNEAVSYGLEHSILLEKIKNQADIAKLVKDNAIDIRNDLIEADLELSNAYYLIDDGRDEIYDGEAQLDSAQTALDNGIAPQDIPVAQLGITIPAGSHIRSYLENVVSMAYPDAPSAQVDAIVEGAYSQIISTVQGILDTNSDQLTSSKKKLEASTQSYLSSKSQYDAALQYAMSNVANKLSTSTISSLKTKPLTDLIIKMADTQDEVTSYSINIYKNKIALLIQNSYYNALKEQKLLEVKQKAVERGKLQYELAKAAYEVGAKSKDDLILAKTYYDSTVMSEELQLKDYNAALLELKTNMNMDLSKDIKLKEVDVVTDDESFDLTQGIRSGLKSRLEMKMAEAQVDLYKYLMTAVDESDYSSSSNQYKESKLLQQKADIERSATALQVESDIRTSYATMTSMQKIAAKSKELEAGAKETVEIAKVKYEVGFGYDNALLAQMNLESMSGTLVEVIAAEENLVSIQEKEIEAVNGYNLSRLKYLNDIGILPYK</sequence>
<gene>
    <name evidence="8" type="ORF">H9872_02530</name>
</gene>
<feature type="signal peptide" evidence="7">
    <location>
        <begin position="1"/>
        <end position="22"/>
    </location>
</feature>
<comment type="subcellular location">
    <subcellularLocation>
        <location evidence="1">Cell outer membrane</location>
    </subcellularLocation>
</comment>
<dbReference type="Proteomes" id="UP000824229">
    <property type="component" value="Unassembled WGS sequence"/>
</dbReference>
<evidence type="ECO:0000256" key="6">
    <source>
        <dbReference type="SAM" id="Coils"/>
    </source>
</evidence>
<evidence type="ECO:0000256" key="1">
    <source>
        <dbReference type="ARBA" id="ARBA00004442"/>
    </source>
</evidence>
<evidence type="ECO:0000256" key="4">
    <source>
        <dbReference type="ARBA" id="ARBA00023136"/>
    </source>
</evidence>
<dbReference type="InterPro" id="IPR051906">
    <property type="entry name" value="TolC-like"/>
</dbReference>
<keyword evidence="6" id="KW-0175">Coiled coil</keyword>
<evidence type="ECO:0000313" key="8">
    <source>
        <dbReference type="EMBL" id="MBU3803622.1"/>
    </source>
</evidence>
<feature type="coiled-coil region" evidence="6">
    <location>
        <begin position="34"/>
        <end position="61"/>
    </location>
</feature>
<dbReference type="PANTHER" id="PTHR30026">
    <property type="entry name" value="OUTER MEMBRANE PROTEIN TOLC"/>
    <property type="match status" value="1"/>
</dbReference>
<reference evidence="8" key="2">
    <citation type="submission" date="2021-04" db="EMBL/GenBank/DDBJ databases">
        <authorList>
            <person name="Gilroy R."/>
        </authorList>
    </citation>
    <scope>NUCLEOTIDE SEQUENCE</scope>
    <source>
        <strain evidence="8">B5-657</strain>
    </source>
</reference>
<dbReference type="GO" id="GO:0015288">
    <property type="term" value="F:porin activity"/>
    <property type="evidence" value="ECO:0007669"/>
    <property type="project" value="TreeGrafter"/>
</dbReference>
<keyword evidence="5" id="KW-0998">Cell outer membrane</keyword>
<dbReference type="PANTHER" id="PTHR30026:SF20">
    <property type="entry name" value="OUTER MEMBRANE PROTEIN TOLC"/>
    <property type="match status" value="1"/>
</dbReference>
<dbReference type="GO" id="GO:0009279">
    <property type="term" value="C:cell outer membrane"/>
    <property type="evidence" value="ECO:0007669"/>
    <property type="project" value="UniProtKB-SubCell"/>
</dbReference>
<dbReference type="Gene3D" id="1.20.1600.10">
    <property type="entry name" value="Outer membrane efflux proteins (OEP)"/>
    <property type="match status" value="2"/>
</dbReference>
<evidence type="ECO:0000313" key="9">
    <source>
        <dbReference type="Proteomes" id="UP000824229"/>
    </source>
</evidence>
<evidence type="ECO:0000256" key="7">
    <source>
        <dbReference type="SAM" id="SignalP"/>
    </source>
</evidence>
<keyword evidence="4" id="KW-0472">Membrane</keyword>
<dbReference type="SUPFAM" id="SSF56954">
    <property type="entry name" value="Outer membrane efflux proteins (OEP)"/>
    <property type="match status" value="1"/>
</dbReference>
<evidence type="ECO:0000256" key="5">
    <source>
        <dbReference type="ARBA" id="ARBA00023237"/>
    </source>
</evidence>
<dbReference type="EMBL" id="JAHLFQ010000047">
    <property type="protein sequence ID" value="MBU3803622.1"/>
    <property type="molecule type" value="Genomic_DNA"/>
</dbReference>
<evidence type="ECO:0000256" key="2">
    <source>
        <dbReference type="ARBA" id="ARBA00022452"/>
    </source>
</evidence>
<protein>
    <submittedName>
        <fullName evidence="8">TolC family protein</fullName>
    </submittedName>
</protein>
<organism evidence="8 9">
    <name type="scientific">Candidatus Cellulosilyticum pullistercoris</name>
    <dbReference type="NCBI Taxonomy" id="2838521"/>
    <lineage>
        <taxon>Bacteria</taxon>
        <taxon>Bacillati</taxon>
        <taxon>Bacillota</taxon>
        <taxon>Clostridia</taxon>
        <taxon>Lachnospirales</taxon>
        <taxon>Cellulosilyticaceae</taxon>
        <taxon>Cellulosilyticum</taxon>
    </lineage>
</organism>
<dbReference type="GO" id="GO:1990281">
    <property type="term" value="C:efflux pump complex"/>
    <property type="evidence" value="ECO:0007669"/>
    <property type="project" value="TreeGrafter"/>
</dbReference>
<evidence type="ECO:0000256" key="3">
    <source>
        <dbReference type="ARBA" id="ARBA00022692"/>
    </source>
</evidence>
<keyword evidence="2" id="KW-1134">Transmembrane beta strand</keyword>
<comment type="caution">
    <text evidence="8">The sequence shown here is derived from an EMBL/GenBank/DDBJ whole genome shotgun (WGS) entry which is preliminary data.</text>
</comment>